<dbReference type="AlphaFoldDB" id="A0A9N9NFV4"/>
<sequence>MNIQEWISNVTAEYTDEMFIPLTPPPSRHDEESDATSISDCSIIRSVITKRNCTIDQAKEDDVITDVLGPNTNCDVDDSDAISVSTVISSSHSFKDAHCYHNTTTSIPSSDEAIIEWRQDKIHSNSFLHEPLYDFNRTLSPEARQMSCPLYNFNHLSPQGTMRTDGSHYDFNHQLPQVNMYNYASCNQNNPPLPGSIRTNCVTCILPTSVKTTIFLGGSVNISLNR</sequence>
<evidence type="ECO:0000313" key="2">
    <source>
        <dbReference type="Proteomes" id="UP000789405"/>
    </source>
</evidence>
<protein>
    <submittedName>
        <fullName evidence="1">13500_t:CDS:1</fullName>
    </submittedName>
</protein>
<gene>
    <name evidence="1" type="ORF">DERYTH_LOCUS15083</name>
</gene>
<name>A0A9N9NFV4_9GLOM</name>
<evidence type="ECO:0000313" key="1">
    <source>
        <dbReference type="EMBL" id="CAG8730617.1"/>
    </source>
</evidence>
<comment type="caution">
    <text evidence="1">The sequence shown here is derived from an EMBL/GenBank/DDBJ whole genome shotgun (WGS) entry which is preliminary data.</text>
</comment>
<dbReference type="Proteomes" id="UP000789405">
    <property type="component" value="Unassembled WGS sequence"/>
</dbReference>
<keyword evidence="2" id="KW-1185">Reference proteome</keyword>
<organism evidence="1 2">
    <name type="scientific">Dentiscutata erythropus</name>
    <dbReference type="NCBI Taxonomy" id="1348616"/>
    <lineage>
        <taxon>Eukaryota</taxon>
        <taxon>Fungi</taxon>
        <taxon>Fungi incertae sedis</taxon>
        <taxon>Mucoromycota</taxon>
        <taxon>Glomeromycotina</taxon>
        <taxon>Glomeromycetes</taxon>
        <taxon>Diversisporales</taxon>
        <taxon>Gigasporaceae</taxon>
        <taxon>Dentiscutata</taxon>
    </lineage>
</organism>
<dbReference type="OrthoDB" id="2346081at2759"/>
<accession>A0A9N9NFV4</accession>
<dbReference type="EMBL" id="CAJVPY010011924">
    <property type="protein sequence ID" value="CAG8730617.1"/>
    <property type="molecule type" value="Genomic_DNA"/>
</dbReference>
<proteinExistence type="predicted"/>
<reference evidence="1" key="1">
    <citation type="submission" date="2021-06" db="EMBL/GenBank/DDBJ databases">
        <authorList>
            <person name="Kallberg Y."/>
            <person name="Tangrot J."/>
            <person name="Rosling A."/>
        </authorList>
    </citation>
    <scope>NUCLEOTIDE SEQUENCE</scope>
    <source>
        <strain evidence="1">MA453B</strain>
    </source>
</reference>